<dbReference type="Pfam" id="PF00076">
    <property type="entry name" value="RRM_1"/>
    <property type="match status" value="1"/>
</dbReference>
<dbReference type="eggNOG" id="KOG0146">
    <property type="taxonomic scope" value="Eukaryota"/>
</dbReference>
<dbReference type="PANTHER" id="PTHR24012">
    <property type="entry name" value="RNA BINDING PROTEIN"/>
    <property type="match status" value="1"/>
</dbReference>
<dbReference type="EnsemblMetazoa" id="tetur23g02340.1">
    <property type="protein sequence ID" value="tetur23g02340.1"/>
    <property type="gene ID" value="tetur23g02340"/>
</dbReference>
<dbReference type="InterPro" id="IPR035979">
    <property type="entry name" value="RBD_domain_sf"/>
</dbReference>
<evidence type="ECO:0000313" key="6">
    <source>
        <dbReference type="Proteomes" id="UP000015104"/>
    </source>
</evidence>
<proteinExistence type="predicted"/>
<dbReference type="EMBL" id="CAEY01000617">
    <property type="status" value="NOT_ANNOTATED_CDS"/>
    <property type="molecule type" value="Genomic_DNA"/>
</dbReference>
<dbReference type="InterPro" id="IPR000504">
    <property type="entry name" value="RRM_dom"/>
</dbReference>
<evidence type="ECO:0000256" key="1">
    <source>
        <dbReference type="ARBA" id="ARBA00022737"/>
    </source>
</evidence>
<reference evidence="5" key="2">
    <citation type="submission" date="2015-06" db="UniProtKB">
        <authorList>
            <consortium name="EnsemblMetazoa"/>
        </authorList>
    </citation>
    <scope>IDENTIFICATION</scope>
</reference>
<dbReference type="Gene3D" id="3.30.70.330">
    <property type="match status" value="1"/>
</dbReference>
<evidence type="ECO:0000256" key="3">
    <source>
        <dbReference type="PROSITE-ProRule" id="PRU00176"/>
    </source>
</evidence>
<dbReference type="SUPFAM" id="SSF54928">
    <property type="entry name" value="RNA-binding domain, RBD"/>
    <property type="match status" value="1"/>
</dbReference>
<dbReference type="Proteomes" id="UP000015104">
    <property type="component" value="Unassembled WGS sequence"/>
</dbReference>
<name>T1KVY9_TETUR</name>
<accession>T1KVY9</accession>
<organism evidence="5 6">
    <name type="scientific">Tetranychus urticae</name>
    <name type="common">Two-spotted spider mite</name>
    <dbReference type="NCBI Taxonomy" id="32264"/>
    <lineage>
        <taxon>Eukaryota</taxon>
        <taxon>Metazoa</taxon>
        <taxon>Ecdysozoa</taxon>
        <taxon>Arthropoda</taxon>
        <taxon>Chelicerata</taxon>
        <taxon>Arachnida</taxon>
        <taxon>Acari</taxon>
        <taxon>Acariformes</taxon>
        <taxon>Trombidiformes</taxon>
        <taxon>Prostigmata</taxon>
        <taxon>Eleutherengona</taxon>
        <taxon>Raphignathae</taxon>
        <taxon>Tetranychoidea</taxon>
        <taxon>Tetranychidae</taxon>
        <taxon>Tetranychus</taxon>
    </lineage>
</organism>
<dbReference type="FunFam" id="3.30.70.330:FF:000007">
    <property type="entry name" value="CUGBP Elav-like family member 4 isoform 3"/>
    <property type="match status" value="1"/>
</dbReference>
<dbReference type="AlphaFoldDB" id="T1KVY9"/>
<evidence type="ECO:0000313" key="5">
    <source>
        <dbReference type="EnsemblMetazoa" id="tetur23g02340.1"/>
    </source>
</evidence>
<keyword evidence="2 3" id="KW-0694">RNA-binding</keyword>
<reference evidence="6" key="1">
    <citation type="submission" date="2011-08" db="EMBL/GenBank/DDBJ databases">
        <authorList>
            <person name="Rombauts S."/>
        </authorList>
    </citation>
    <scope>NUCLEOTIDE SEQUENCE</scope>
    <source>
        <strain evidence="6">London</strain>
    </source>
</reference>
<evidence type="ECO:0000259" key="4">
    <source>
        <dbReference type="PROSITE" id="PS50102"/>
    </source>
</evidence>
<evidence type="ECO:0000256" key="2">
    <source>
        <dbReference type="ARBA" id="ARBA00022884"/>
    </source>
</evidence>
<dbReference type="CDD" id="cd12635">
    <property type="entry name" value="RRM2_CELF3_4_5_6"/>
    <property type="match status" value="1"/>
</dbReference>
<dbReference type="PROSITE" id="PS50102">
    <property type="entry name" value="RRM"/>
    <property type="match status" value="1"/>
</dbReference>
<keyword evidence="6" id="KW-1185">Reference proteome</keyword>
<dbReference type="InterPro" id="IPR012677">
    <property type="entry name" value="Nucleotide-bd_a/b_plait_sf"/>
</dbReference>
<keyword evidence="1" id="KW-0677">Repeat</keyword>
<feature type="domain" description="RRM" evidence="4">
    <location>
        <begin position="18"/>
        <end position="98"/>
    </location>
</feature>
<protein>
    <recommendedName>
        <fullName evidence="4">RRM domain-containing protein</fullName>
    </recommendedName>
</protein>
<dbReference type="GO" id="GO:0003723">
    <property type="term" value="F:RNA binding"/>
    <property type="evidence" value="ECO:0007669"/>
    <property type="project" value="UniProtKB-UniRule"/>
</dbReference>
<dbReference type="SMART" id="SM00360">
    <property type="entry name" value="RRM"/>
    <property type="match status" value="1"/>
</dbReference>
<sequence length="229" mass="24887">MNRAIQVKSDSEGRGEERKLFIGMLSKQQSEDDVRQLLQAFGTIEECTILRGHDDQSKGCAFVKFSSHGEAQSAIDALHGSQTMHGASSSLVVKFADTEKERQIRRMQQLAGNMGILNPFMVNTFGSYGAAYAQHHQALMAAAAASQGYINPMAAAAVLAPPLPPQCQIPNGLANSQFEGQLPLESYLPGQLVHISSAQNAIQATNSFQIGMKRLKVQLKRPKDANMPY</sequence>
<dbReference type="HOGENOM" id="CLU_015367_3_1_1"/>